<dbReference type="AlphaFoldDB" id="A0A7S8F6U4"/>
<evidence type="ECO:0000313" key="2">
    <source>
        <dbReference type="EMBL" id="QPD00148.1"/>
    </source>
</evidence>
<accession>A0A7S8F6U4</accession>
<feature type="chain" id="PRO_5032643112" description="Lipoprotein" evidence="1">
    <location>
        <begin position="19"/>
        <end position="118"/>
    </location>
</feature>
<evidence type="ECO:0000256" key="1">
    <source>
        <dbReference type="SAM" id="SignalP"/>
    </source>
</evidence>
<dbReference type="KEGG" id="qso:IRL76_06365"/>
<keyword evidence="1" id="KW-0732">Signal</keyword>
<gene>
    <name evidence="2" type="ORF">IRL76_06365</name>
</gene>
<proteinExistence type="predicted"/>
<keyword evidence="3" id="KW-1185">Reference proteome</keyword>
<protein>
    <recommendedName>
        <fullName evidence="4">Lipoprotein</fullName>
    </recommendedName>
</protein>
<evidence type="ECO:0000313" key="3">
    <source>
        <dbReference type="Proteomes" id="UP000594459"/>
    </source>
</evidence>
<dbReference type="Proteomes" id="UP000594459">
    <property type="component" value="Chromosome"/>
</dbReference>
<reference evidence="2 3" key="1">
    <citation type="submission" date="2020-11" db="EMBL/GenBank/DDBJ databases">
        <title>The genome sequence of Erythrobacter sp. 6D36.</title>
        <authorList>
            <person name="Liu Y."/>
        </authorList>
    </citation>
    <scope>NUCLEOTIDE SEQUENCE [LARGE SCALE GENOMIC DNA]</scope>
    <source>
        <strain evidence="2 3">6D36</strain>
    </source>
</reference>
<feature type="signal peptide" evidence="1">
    <location>
        <begin position="1"/>
        <end position="18"/>
    </location>
</feature>
<dbReference type="RefSeq" id="WP_200983942.1">
    <property type="nucleotide sequence ID" value="NZ_CP064654.1"/>
</dbReference>
<dbReference type="EMBL" id="CP064654">
    <property type="protein sequence ID" value="QPD00148.1"/>
    <property type="molecule type" value="Genomic_DNA"/>
</dbReference>
<sequence>MITTRLAFSMLLAVGALGGCSAEVSPDVAEQGGRPVECALGNAADFEPGCRLVEVADKGATYFIVRHPDGGFRRLELAETASGFVAGDGAAASMSTREGDYVILSVGGDRYRWKETAQ</sequence>
<name>A0A7S8F6U4_9SPHN</name>
<dbReference type="PROSITE" id="PS51257">
    <property type="entry name" value="PROKAR_LIPOPROTEIN"/>
    <property type="match status" value="1"/>
</dbReference>
<organism evidence="2 3">
    <name type="scientific">Qipengyuania soli</name>
    <dbReference type="NCBI Taxonomy" id="2782568"/>
    <lineage>
        <taxon>Bacteria</taxon>
        <taxon>Pseudomonadati</taxon>
        <taxon>Pseudomonadota</taxon>
        <taxon>Alphaproteobacteria</taxon>
        <taxon>Sphingomonadales</taxon>
        <taxon>Erythrobacteraceae</taxon>
        <taxon>Qipengyuania</taxon>
    </lineage>
</organism>
<evidence type="ECO:0008006" key="4">
    <source>
        <dbReference type="Google" id="ProtNLM"/>
    </source>
</evidence>